<dbReference type="EMBL" id="JAUKUD010000004">
    <property type="protein sequence ID" value="KAK0746590.1"/>
    <property type="molecule type" value="Genomic_DNA"/>
</dbReference>
<dbReference type="SUPFAM" id="SSF82708">
    <property type="entry name" value="R3H domain"/>
    <property type="match status" value="1"/>
</dbReference>
<evidence type="ECO:0000259" key="2">
    <source>
        <dbReference type="Pfam" id="PF13902"/>
    </source>
</evidence>
<evidence type="ECO:0000313" key="4">
    <source>
        <dbReference type="Proteomes" id="UP001172155"/>
    </source>
</evidence>
<evidence type="ECO:0000313" key="3">
    <source>
        <dbReference type="EMBL" id="KAK0746590.1"/>
    </source>
</evidence>
<dbReference type="Pfam" id="PF13902">
    <property type="entry name" value="R3H-assoc"/>
    <property type="match status" value="1"/>
</dbReference>
<sequence>MAITNSPAPGAAPSDDVHSITTTDVASPALSPTPAPAPAPSGHKHTLSTASTAPPDIESWTVAALESLHLGPDTAPIPVHLGEDDIVCLKLPTSTGFKTSRHTPITRRPPTSKHKLNAEKRERHGKGRLGHRHLRRWENDHLASVPNAQPPSARDWIVQPTYPVLGTVPYALAAAYREREQHHNNKREVVPRDLRLKAKRMPAVRAWVRVLEEPVREFVVSSTAQGPQEEGDEDLVIVDGEGGMTDVVVARTAEEEVVVVQGEGSAFRRWLTHAIADYYGLESRSVCVSGGAKVVCVGARQVGGRVGMVLPRPLWEVC</sequence>
<reference evidence="3" key="1">
    <citation type="submission" date="2023-06" db="EMBL/GenBank/DDBJ databases">
        <title>Genome-scale phylogeny and comparative genomics of the fungal order Sordariales.</title>
        <authorList>
            <consortium name="Lawrence Berkeley National Laboratory"/>
            <person name="Hensen N."/>
            <person name="Bonometti L."/>
            <person name="Westerberg I."/>
            <person name="Brannstrom I.O."/>
            <person name="Guillou S."/>
            <person name="Cros-Aarteil S."/>
            <person name="Calhoun S."/>
            <person name="Haridas S."/>
            <person name="Kuo A."/>
            <person name="Mondo S."/>
            <person name="Pangilinan J."/>
            <person name="Riley R."/>
            <person name="LaButti K."/>
            <person name="Andreopoulos B."/>
            <person name="Lipzen A."/>
            <person name="Chen C."/>
            <person name="Yanf M."/>
            <person name="Daum C."/>
            <person name="Ng V."/>
            <person name="Clum A."/>
            <person name="Steindorff A."/>
            <person name="Ohm R."/>
            <person name="Martin F."/>
            <person name="Silar P."/>
            <person name="Natvig D."/>
            <person name="Lalanne C."/>
            <person name="Gautier V."/>
            <person name="Ament-velasquez S.L."/>
            <person name="Kruys A."/>
            <person name="Hutchinson M.I."/>
            <person name="Powell A.J."/>
            <person name="Barry K."/>
            <person name="Miller A.N."/>
            <person name="Grigoriev I.V."/>
            <person name="Debuchy R."/>
            <person name="Gladieux P."/>
            <person name="Thoren M.H."/>
            <person name="Johannesson H."/>
        </authorList>
    </citation>
    <scope>NUCLEOTIDE SEQUENCE</scope>
    <source>
        <strain evidence="3">SMH3187-1</strain>
    </source>
</reference>
<organism evidence="3 4">
    <name type="scientific">Schizothecium vesticola</name>
    <dbReference type="NCBI Taxonomy" id="314040"/>
    <lineage>
        <taxon>Eukaryota</taxon>
        <taxon>Fungi</taxon>
        <taxon>Dikarya</taxon>
        <taxon>Ascomycota</taxon>
        <taxon>Pezizomycotina</taxon>
        <taxon>Sordariomycetes</taxon>
        <taxon>Sordariomycetidae</taxon>
        <taxon>Sordariales</taxon>
        <taxon>Schizotheciaceae</taxon>
        <taxon>Schizothecium</taxon>
    </lineage>
</organism>
<dbReference type="GO" id="GO:0003676">
    <property type="term" value="F:nucleic acid binding"/>
    <property type="evidence" value="ECO:0007669"/>
    <property type="project" value="InterPro"/>
</dbReference>
<proteinExistence type="predicted"/>
<protein>
    <recommendedName>
        <fullName evidence="2">R3H-associated N-terminal domain-containing protein</fullName>
    </recommendedName>
</protein>
<gene>
    <name evidence="3" type="ORF">B0T18DRAFT_155278</name>
</gene>
<feature type="region of interest" description="Disordered" evidence="1">
    <location>
        <begin position="1"/>
        <end position="53"/>
    </location>
</feature>
<dbReference type="InterPro" id="IPR025952">
    <property type="entry name" value="R3H-assoc_dom"/>
</dbReference>
<accession>A0AA40EVZ4</accession>
<dbReference type="InterPro" id="IPR036867">
    <property type="entry name" value="R3H_dom_sf"/>
</dbReference>
<name>A0AA40EVZ4_9PEZI</name>
<comment type="caution">
    <text evidence="3">The sequence shown here is derived from an EMBL/GenBank/DDBJ whole genome shotgun (WGS) entry which is preliminary data.</text>
</comment>
<keyword evidence="4" id="KW-1185">Reference proteome</keyword>
<feature type="domain" description="R3H-associated N-terminal" evidence="2">
    <location>
        <begin position="118"/>
        <end position="165"/>
    </location>
</feature>
<dbReference type="Proteomes" id="UP001172155">
    <property type="component" value="Unassembled WGS sequence"/>
</dbReference>
<dbReference type="AlphaFoldDB" id="A0AA40EVZ4"/>
<evidence type="ECO:0000256" key="1">
    <source>
        <dbReference type="SAM" id="MobiDB-lite"/>
    </source>
</evidence>